<name>A0A8H5LCD9_9HYPO</name>
<evidence type="ECO:0000256" key="1">
    <source>
        <dbReference type="ARBA" id="ARBA00001947"/>
    </source>
</evidence>
<keyword evidence="4 8" id="KW-0479">Metal-binding</keyword>
<dbReference type="SUPFAM" id="SSF52025">
    <property type="entry name" value="PA domain"/>
    <property type="match status" value="1"/>
</dbReference>
<feature type="domain" description="PA" evidence="10">
    <location>
        <begin position="594"/>
        <end position="685"/>
    </location>
</feature>
<evidence type="ECO:0000256" key="4">
    <source>
        <dbReference type="ARBA" id="ARBA00022723"/>
    </source>
</evidence>
<feature type="domain" description="Peptidase M28" evidence="11">
    <location>
        <begin position="714"/>
        <end position="899"/>
    </location>
</feature>
<comment type="caution">
    <text evidence="12">The sequence shown here is derived from an EMBL/GenBank/DDBJ whole genome shotgun (WGS) entry which is preliminary data.</text>
</comment>
<evidence type="ECO:0000259" key="11">
    <source>
        <dbReference type="Pfam" id="PF04389"/>
    </source>
</evidence>
<evidence type="ECO:0000313" key="12">
    <source>
        <dbReference type="EMBL" id="KAF5587750.1"/>
    </source>
</evidence>
<gene>
    <name evidence="12" type="ORF">FPCIR_7462</name>
</gene>
<dbReference type="Gene3D" id="3.50.30.30">
    <property type="match status" value="1"/>
</dbReference>
<dbReference type="InterPro" id="IPR045175">
    <property type="entry name" value="M28_fam"/>
</dbReference>
<evidence type="ECO:0000313" key="13">
    <source>
        <dbReference type="Proteomes" id="UP000546213"/>
    </source>
</evidence>
<evidence type="ECO:0000256" key="8">
    <source>
        <dbReference type="RuleBase" id="RU361240"/>
    </source>
</evidence>
<keyword evidence="5 8" id="KW-0378">Hydrolase</keyword>
<accession>A0A8H5LCD9</accession>
<organism evidence="12 13">
    <name type="scientific">Fusarium pseudocircinatum</name>
    <dbReference type="NCBI Taxonomy" id="56676"/>
    <lineage>
        <taxon>Eukaryota</taxon>
        <taxon>Fungi</taxon>
        <taxon>Dikarya</taxon>
        <taxon>Ascomycota</taxon>
        <taxon>Pezizomycotina</taxon>
        <taxon>Sordariomycetes</taxon>
        <taxon>Hypocreomycetidae</taxon>
        <taxon>Hypocreales</taxon>
        <taxon>Nectriaceae</taxon>
        <taxon>Fusarium</taxon>
        <taxon>Fusarium fujikuroi species complex</taxon>
    </lineage>
</organism>
<dbReference type="SUPFAM" id="SSF53187">
    <property type="entry name" value="Zn-dependent exopeptidases"/>
    <property type="match status" value="1"/>
</dbReference>
<keyword evidence="13" id="KW-1185">Reference proteome</keyword>
<dbReference type="PANTHER" id="PTHR12147:SF26">
    <property type="entry name" value="PEPTIDASE M28 DOMAIN-CONTAINING PROTEIN"/>
    <property type="match status" value="1"/>
</dbReference>
<dbReference type="EC" id="3.4.-.-" evidence="8"/>
<evidence type="ECO:0000256" key="6">
    <source>
        <dbReference type="ARBA" id="ARBA00022833"/>
    </source>
</evidence>
<reference evidence="12 13" key="1">
    <citation type="submission" date="2020-05" db="EMBL/GenBank/DDBJ databases">
        <title>Identification and distribution of gene clusters putatively required for synthesis of sphingolipid metabolism inhibitors in phylogenetically diverse species of the filamentous fungus Fusarium.</title>
        <authorList>
            <person name="Kim H.-S."/>
            <person name="Busman M."/>
            <person name="Brown D.W."/>
            <person name="Divon H."/>
            <person name="Uhlig S."/>
            <person name="Proctor R.H."/>
        </authorList>
    </citation>
    <scope>NUCLEOTIDE SEQUENCE [LARGE SCALE GENOMIC DNA]</scope>
    <source>
        <strain evidence="12 13">NRRL 36939</strain>
    </source>
</reference>
<dbReference type="GO" id="GO:0008235">
    <property type="term" value="F:metalloexopeptidase activity"/>
    <property type="evidence" value="ECO:0007669"/>
    <property type="project" value="InterPro"/>
</dbReference>
<feature type="coiled-coil region" evidence="9">
    <location>
        <begin position="451"/>
        <end position="478"/>
    </location>
</feature>
<dbReference type="InterPro" id="IPR046450">
    <property type="entry name" value="PA_dom_sf"/>
</dbReference>
<evidence type="ECO:0000256" key="9">
    <source>
        <dbReference type="SAM" id="Coils"/>
    </source>
</evidence>
<dbReference type="Pfam" id="PF02225">
    <property type="entry name" value="PA"/>
    <property type="match status" value="1"/>
</dbReference>
<dbReference type="Pfam" id="PF04389">
    <property type="entry name" value="Peptidase_M28"/>
    <property type="match status" value="1"/>
</dbReference>
<keyword evidence="7" id="KW-0539">Nucleus</keyword>
<dbReference type="CDD" id="cd04816">
    <property type="entry name" value="PA_SaNapH_like"/>
    <property type="match status" value="1"/>
</dbReference>
<dbReference type="OrthoDB" id="10013407at2759"/>
<keyword evidence="6 8" id="KW-0862">Zinc</keyword>
<dbReference type="GO" id="GO:0004177">
    <property type="term" value="F:aminopeptidase activity"/>
    <property type="evidence" value="ECO:0007669"/>
    <property type="project" value="UniProtKB-KW"/>
</dbReference>
<comment type="similarity">
    <text evidence="2">Belongs to the peptidase M28 family. M28B subfamily.</text>
</comment>
<protein>
    <recommendedName>
        <fullName evidence="8">Peptide hydrolase</fullName>
        <ecNumber evidence="8">3.4.-.-</ecNumber>
    </recommendedName>
</protein>
<keyword evidence="12" id="KW-0031">Aminopeptidase</keyword>
<evidence type="ECO:0000256" key="3">
    <source>
        <dbReference type="ARBA" id="ARBA00022670"/>
    </source>
</evidence>
<keyword evidence="3 8" id="KW-0645">Protease</keyword>
<dbReference type="Gene3D" id="3.40.630.10">
    <property type="entry name" value="Zn peptidases"/>
    <property type="match status" value="1"/>
</dbReference>
<dbReference type="InterPro" id="IPR021858">
    <property type="entry name" value="Fun_TF"/>
</dbReference>
<proteinExistence type="inferred from homology"/>
<dbReference type="PANTHER" id="PTHR12147">
    <property type="entry name" value="METALLOPEPTIDASE M28 FAMILY MEMBER"/>
    <property type="match status" value="1"/>
</dbReference>
<keyword evidence="9" id="KW-0175">Coiled coil</keyword>
<dbReference type="GO" id="GO:0006508">
    <property type="term" value="P:proteolysis"/>
    <property type="evidence" value="ECO:0007669"/>
    <property type="project" value="UniProtKB-KW"/>
</dbReference>
<sequence>MPPSTRVGSKLEFVSVSHPDEVKNPHNKRKIHQHVMKDIGLSRRKSTARRKSRTKPDISKNLAFHKTHSACILSQPDNYRHDAISQSSMQLLEPGADWTLYSRTDAKARMMEAFLLRPKSSICDKVREMCFAIGLVDQATLNLALAETALYSNEYTGDMHSGREDSTALKHYNLSLRFTSQKIQTSNSVPSDEILITVIGLANYDMSIGKVERYSTHLAGLETLVRGRGGVERLRSSYLLLSLIWSDVIGSLSLDRPPRFAAPSHLWIQPEPPTVIDVLAKTLNALRDLSPVLSDLRSVLLSLTRVAKASQHREESTFRYCETILHSSYFLLLVPRHIPSEGPEGHTSGISLIHQAVRLAALRFLVTAAEHSHHTLGAIHYRKPQLSHLLANYEISWHGLEELQVWVLIIATVTEGTHDRSWMTEMIAITIEQLGLNWVEVKVTLRQLAWVDSFEGQFRRLEEAMNNAEMKANNFIRALALLSAGASAYKQLTPQRVADDIKAEDLDKTLKALYNIALDNSNNRAFGLPGYKASLDFVLARLGGGNHFDITVQPFEHLFSQTRKIVLTGPDGEHVDAVSLQYNHATPLPGGVAAPLALVPIDDVRGSGCFEDQWKGIDIKGKIALIKRGKCQFANKLKLAKDNGASAAIVFNDNPSQTAGSGSLGVENFGKLAPVGVVTYDKGNSWAERLKGGQNLEVNLTIDVLTEKRETWQIIADTKAGDPKSVVMLGAHLDSIQEGPGINDNGSGVAALLSIAESVKKYKNFKNKLRFAFWGAEESGMIGSTYYVSNLSKDESSKIRFYYNYDMIASPQPYYIVYADSDAHKAGARYLYEFLTEKGYPAEYTPFGASSDYVGFLELGIPSSGIFTGAGAPQDACYHTPCDDIKNINREAFLVNAKAAGYAAASLALSVDEVPMHENSTVNPLSKRGVTRNMVRWANVIRGVEKMHSCGNGGLICGIFNFE</sequence>
<dbReference type="EMBL" id="JAAOAS010000176">
    <property type="protein sequence ID" value="KAF5587750.1"/>
    <property type="molecule type" value="Genomic_DNA"/>
</dbReference>
<dbReference type="InterPro" id="IPR003137">
    <property type="entry name" value="PA_domain"/>
</dbReference>
<evidence type="ECO:0000259" key="10">
    <source>
        <dbReference type="Pfam" id="PF02225"/>
    </source>
</evidence>
<dbReference type="Proteomes" id="UP000546213">
    <property type="component" value="Unassembled WGS sequence"/>
</dbReference>
<dbReference type="GO" id="GO:0046872">
    <property type="term" value="F:metal ion binding"/>
    <property type="evidence" value="ECO:0007669"/>
    <property type="project" value="UniProtKB-KW"/>
</dbReference>
<evidence type="ECO:0000256" key="2">
    <source>
        <dbReference type="ARBA" id="ARBA00005634"/>
    </source>
</evidence>
<dbReference type="InterPro" id="IPR007484">
    <property type="entry name" value="Peptidase_M28"/>
</dbReference>
<evidence type="ECO:0000256" key="7">
    <source>
        <dbReference type="ARBA" id="ARBA00023242"/>
    </source>
</evidence>
<evidence type="ECO:0000256" key="5">
    <source>
        <dbReference type="ARBA" id="ARBA00022801"/>
    </source>
</evidence>
<comment type="cofactor">
    <cofactor evidence="1">
        <name>Zn(2+)</name>
        <dbReference type="ChEBI" id="CHEBI:29105"/>
    </cofactor>
</comment>
<dbReference type="Pfam" id="PF11951">
    <property type="entry name" value="Fungal_trans_2"/>
    <property type="match status" value="1"/>
</dbReference>
<dbReference type="AlphaFoldDB" id="A0A8H5LCD9"/>